<feature type="region of interest" description="Disordered" evidence="4">
    <location>
        <begin position="1"/>
        <end position="20"/>
    </location>
</feature>
<feature type="compositionally biased region" description="Basic and acidic residues" evidence="4">
    <location>
        <begin position="511"/>
        <end position="525"/>
    </location>
</feature>
<evidence type="ECO:0000313" key="5">
    <source>
        <dbReference type="EMBL" id="KAK7689506.1"/>
    </source>
</evidence>
<dbReference type="EMBL" id="JASBNA010000008">
    <property type="protein sequence ID" value="KAK7689506.1"/>
    <property type="molecule type" value="Genomic_DNA"/>
</dbReference>
<reference evidence="5 6" key="1">
    <citation type="submission" date="2022-09" db="EMBL/GenBank/DDBJ databases">
        <authorList>
            <person name="Palmer J.M."/>
        </authorList>
    </citation>
    <scope>NUCLEOTIDE SEQUENCE [LARGE SCALE GENOMIC DNA]</scope>
    <source>
        <strain evidence="5 6">DSM 7382</strain>
    </source>
</reference>
<dbReference type="PANTHER" id="PTHR46170:SF1">
    <property type="entry name" value="GATOR COMPLEX PROTEIN WDR59"/>
    <property type="match status" value="1"/>
</dbReference>
<dbReference type="InterPro" id="IPR015943">
    <property type="entry name" value="WD40/YVTN_repeat-like_dom_sf"/>
</dbReference>
<dbReference type="GO" id="GO:0035859">
    <property type="term" value="C:Seh1-associated complex"/>
    <property type="evidence" value="ECO:0007669"/>
    <property type="project" value="TreeGrafter"/>
</dbReference>
<gene>
    <name evidence="5" type="ORF">QCA50_007298</name>
</gene>
<protein>
    <submittedName>
        <fullName evidence="5">Uncharacterized protein</fullName>
    </submittedName>
</protein>
<dbReference type="InterPro" id="IPR001680">
    <property type="entry name" value="WD40_rpt"/>
</dbReference>
<feature type="compositionally biased region" description="Acidic residues" evidence="4">
    <location>
        <begin position="655"/>
        <end position="665"/>
    </location>
</feature>
<evidence type="ECO:0000256" key="2">
    <source>
        <dbReference type="ARBA" id="ARBA00022737"/>
    </source>
</evidence>
<dbReference type="Pfam" id="PF00400">
    <property type="entry name" value="WD40"/>
    <property type="match status" value="1"/>
</dbReference>
<feature type="region of interest" description="Disordered" evidence="4">
    <location>
        <begin position="650"/>
        <end position="695"/>
    </location>
</feature>
<name>A0AAW0GJ57_9APHY</name>
<evidence type="ECO:0000256" key="1">
    <source>
        <dbReference type="ARBA" id="ARBA00022574"/>
    </source>
</evidence>
<dbReference type="InterPro" id="IPR036322">
    <property type="entry name" value="WD40_repeat_dom_sf"/>
</dbReference>
<feature type="repeat" description="WD" evidence="3">
    <location>
        <begin position="151"/>
        <end position="187"/>
    </location>
</feature>
<accession>A0AAW0GJ57</accession>
<organism evidence="5 6">
    <name type="scientific">Cerrena zonata</name>
    <dbReference type="NCBI Taxonomy" id="2478898"/>
    <lineage>
        <taxon>Eukaryota</taxon>
        <taxon>Fungi</taxon>
        <taxon>Dikarya</taxon>
        <taxon>Basidiomycota</taxon>
        <taxon>Agaricomycotina</taxon>
        <taxon>Agaricomycetes</taxon>
        <taxon>Polyporales</taxon>
        <taxon>Cerrenaceae</taxon>
        <taxon>Cerrena</taxon>
    </lineage>
</organism>
<dbReference type="GO" id="GO:1904263">
    <property type="term" value="P:positive regulation of TORC1 signaling"/>
    <property type="evidence" value="ECO:0007669"/>
    <property type="project" value="TreeGrafter"/>
</dbReference>
<dbReference type="PROSITE" id="PS00678">
    <property type="entry name" value="WD_REPEATS_1"/>
    <property type="match status" value="1"/>
</dbReference>
<dbReference type="SMART" id="SM00320">
    <property type="entry name" value="WD40"/>
    <property type="match status" value="5"/>
</dbReference>
<keyword evidence="6" id="KW-1185">Reference proteome</keyword>
<dbReference type="GO" id="GO:0035591">
    <property type="term" value="F:signaling adaptor activity"/>
    <property type="evidence" value="ECO:0007669"/>
    <property type="project" value="TreeGrafter"/>
</dbReference>
<dbReference type="InterPro" id="IPR019775">
    <property type="entry name" value="WD40_repeat_CS"/>
</dbReference>
<evidence type="ECO:0000313" key="6">
    <source>
        <dbReference type="Proteomes" id="UP001385951"/>
    </source>
</evidence>
<dbReference type="AlphaFoldDB" id="A0AAW0GJ57"/>
<evidence type="ECO:0000256" key="3">
    <source>
        <dbReference type="PROSITE-ProRule" id="PRU00221"/>
    </source>
</evidence>
<keyword evidence="1 3" id="KW-0853">WD repeat</keyword>
<dbReference type="PANTHER" id="PTHR46170">
    <property type="entry name" value="GATOR COMPLEX PROTEIN WDR59"/>
    <property type="match status" value="1"/>
</dbReference>
<proteinExistence type="predicted"/>
<sequence length="799" mass="89581">MAFRRGDASNAPPSPVGDGDFQQRVEIDMAALIGSAIGNVSISRVPHPDITRTPHLPEDNHLVLLDSVMINSFYPYNRDVVLAARKGLYIIDLESPFDLPRFIPQGGTWDVADVQWNPHLSRSEYIVSTSGEKLLIWNLNIVAKSNIEHVLRGHYRAVTDINWHPAEPDVLVSTGIDSWVWEWDIRTPLKAVMGKGKAGGTQVKWNRQDGNVLASSHQNEVLIWDRRKGSLPVSRIKAHSAKIYGIDWSYQNRQQIVTCSLDKTIKSWDINQIPTDGDECKPNTIIEPGYPVWRARNMPFGSGILSVPQRGQTALDMWNLSASTDPVQRFEGHTDVVKEFVWRRRRRDDDASFQLITWSKDRTLRFWPINSDIMEKAGGKTIHAPYTPADESISYSMRPSAPATIPKLSTPAASRGILGEVRASEILWPKPRFTEEAFRPQETHGASATGPTKVYGEPGLTRRGMIGKLTQVTPASWIANVKLGGNKRDGSSGHGSGGDGSRLNSLSRPPSTKDDEPREREVKTDSEDEAEAMTQSLQEEITSVLNKLASYKVRLEKAEFGKRPTCTFGLHGPWGESTSVFVRVTFTFPHSYSSNVGIPNCELEPNPLITMGSRVFMARRLFSIRKNRRPCLEPCLRFLLFGHEDSHSITRTAMDDDESSSEDEAYPAIRRPRNGSHSPVRENKNLAEPRTSQGVFSPNGQLVCFFRAPPRIVKGSGPREPSKSPSLGSRRPESAPRLFALHSSYLMLSDDYPSCSRSRHVLRRCQADGRYQQYFPHHVKPIRILTSQNPEILRTITAF</sequence>
<feature type="region of interest" description="Disordered" evidence="4">
    <location>
        <begin position="713"/>
        <end position="734"/>
    </location>
</feature>
<dbReference type="GO" id="GO:0034198">
    <property type="term" value="P:cellular response to amino acid starvation"/>
    <property type="evidence" value="ECO:0007669"/>
    <property type="project" value="TreeGrafter"/>
</dbReference>
<dbReference type="SUPFAM" id="SSF50978">
    <property type="entry name" value="WD40 repeat-like"/>
    <property type="match status" value="1"/>
</dbReference>
<dbReference type="GO" id="GO:0005774">
    <property type="term" value="C:vacuolar membrane"/>
    <property type="evidence" value="ECO:0007669"/>
    <property type="project" value="TreeGrafter"/>
</dbReference>
<keyword evidence="2" id="KW-0677">Repeat</keyword>
<feature type="repeat" description="WD" evidence="3">
    <location>
        <begin position="236"/>
        <end position="271"/>
    </location>
</feature>
<comment type="caution">
    <text evidence="5">The sequence shown here is derived from an EMBL/GenBank/DDBJ whole genome shotgun (WGS) entry which is preliminary data.</text>
</comment>
<dbReference type="InterPro" id="IPR049567">
    <property type="entry name" value="WDR59-like"/>
</dbReference>
<feature type="region of interest" description="Disordered" evidence="4">
    <location>
        <begin position="483"/>
        <end position="534"/>
    </location>
</feature>
<evidence type="ECO:0000256" key="4">
    <source>
        <dbReference type="SAM" id="MobiDB-lite"/>
    </source>
</evidence>
<dbReference type="Proteomes" id="UP001385951">
    <property type="component" value="Unassembled WGS sequence"/>
</dbReference>
<dbReference type="Gene3D" id="2.130.10.10">
    <property type="entry name" value="YVTN repeat-like/Quinoprotein amine dehydrogenase"/>
    <property type="match status" value="1"/>
</dbReference>
<dbReference type="PROSITE" id="PS50082">
    <property type="entry name" value="WD_REPEATS_2"/>
    <property type="match status" value="2"/>
</dbReference>
<dbReference type="PROSITE" id="PS50294">
    <property type="entry name" value="WD_REPEATS_REGION"/>
    <property type="match status" value="1"/>
</dbReference>